<accession>A0A0K0X3W2</accession>
<gene>
    <name evidence="2" type="ORF">AFA91_09920</name>
</gene>
<dbReference type="KEGG" id="mgo:AFA91_09920"/>
<dbReference type="GO" id="GO:0009253">
    <property type="term" value="P:peptidoglycan catabolic process"/>
    <property type="evidence" value="ECO:0007669"/>
    <property type="project" value="InterPro"/>
</dbReference>
<dbReference type="InterPro" id="IPR036505">
    <property type="entry name" value="Amidase/PGRP_sf"/>
</dbReference>
<dbReference type="GO" id="GO:0008745">
    <property type="term" value="F:N-acetylmuramoyl-L-alanine amidase activity"/>
    <property type="evidence" value="ECO:0007669"/>
    <property type="project" value="InterPro"/>
</dbReference>
<protein>
    <submittedName>
        <fullName evidence="2">Peptidoglycan-binding protein</fullName>
    </submittedName>
</protein>
<evidence type="ECO:0000313" key="2">
    <source>
        <dbReference type="EMBL" id="AKS32134.1"/>
    </source>
</evidence>
<dbReference type="PATRIC" id="fig|134601.6.peg.2066"/>
<dbReference type="InterPro" id="IPR002502">
    <property type="entry name" value="Amidase_domain"/>
</dbReference>
<dbReference type="AlphaFoldDB" id="A0A0K0X3W2"/>
<evidence type="ECO:0000259" key="1">
    <source>
        <dbReference type="Pfam" id="PF01510"/>
    </source>
</evidence>
<dbReference type="EMBL" id="CP012150">
    <property type="protein sequence ID" value="AKS32134.1"/>
    <property type="molecule type" value="Genomic_DNA"/>
</dbReference>
<dbReference type="Gene3D" id="3.40.80.10">
    <property type="entry name" value="Peptidoglycan recognition protein-like"/>
    <property type="match status" value="1"/>
</dbReference>
<dbReference type="SUPFAM" id="SSF55846">
    <property type="entry name" value="N-acetylmuramoyl-L-alanine amidase-like"/>
    <property type="match status" value="1"/>
</dbReference>
<dbReference type="STRING" id="134601.AFA91_09920"/>
<sequence>MLVWLADALRAEGLDVDEIDGWRANGDGDFGDVWGIICHHTGGDDISAETIARGTRQRPGPLSNVLINRDGSITVVAAGVAHHAGPGYHPDLPHADVDTRTIAVHAELRGHQKYPREQYLGYVRSCAAVLRHINQPASHVLGHQEWNSAQRDPCLSMDQLRADIAAHLHSHVQSAP</sequence>
<reference evidence="2 3" key="1">
    <citation type="submission" date="2015-07" db="EMBL/GenBank/DDBJ databases">
        <title>Complete genome sequence of Mycobacterium goodii X7B, a facultative thermophilic biodesulfurizing bacterium.</title>
        <authorList>
            <person name="Yu B."/>
            <person name="Li F."/>
            <person name="Xu P."/>
        </authorList>
    </citation>
    <scope>NUCLEOTIDE SEQUENCE [LARGE SCALE GENOMIC DNA]</scope>
    <source>
        <strain evidence="2 3">X7B</strain>
    </source>
</reference>
<evidence type="ECO:0000313" key="3">
    <source>
        <dbReference type="Proteomes" id="UP000062255"/>
    </source>
</evidence>
<dbReference type="OrthoDB" id="5178799at2"/>
<dbReference type="Proteomes" id="UP000062255">
    <property type="component" value="Chromosome"/>
</dbReference>
<proteinExistence type="predicted"/>
<dbReference type="Pfam" id="PF01510">
    <property type="entry name" value="Amidase_2"/>
    <property type="match status" value="1"/>
</dbReference>
<organism evidence="2 3">
    <name type="scientific">Mycolicibacterium goodii</name>
    <name type="common">Mycobacterium goodii</name>
    <dbReference type="NCBI Taxonomy" id="134601"/>
    <lineage>
        <taxon>Bacteria</taxon>
        <taxon>Bacillati</taxon>
        <taxon>Actinomycetota</taxon>
        <taxon>Actinomycetes</taxon>
        <taxon>Mycobacteriales</taxon>
        <taxon>Mycobacteriaceae</taxon>
        <taxon>Mycolicibacterium</taxon>
    </lineage>
</organism>
<dbReference type="RefSeq" id="WP_049744561.1">
    <property type="nucleotide sequence ID" value="NZ_CP012150.1"/>
</dbReference>
<feature type="domain" description="N-acetylmuramoyl-L-alanine amidase" evidence="1">
    <location>
        <begin position="32"/>
        <end position="153"/>
    </location>
</feature>
<name>A0A0K0X3W2_MYCGD</name>